<feature type="transmembrane region" description="Helical" evidence="1">
    <location>
        <begin position="15"/>
        <end position="38"/>
    </location>
</feature>
<dbReference type="Proteomes" id="UP001497457">
    <property type="component" value="Chromosome 5rd"/>
</dbReference>
<name>A0ABC9F5H9_9POAL</name>
<protein>
    <recommendedName>
        <fullName evidence="4">Late embryogenesis abundant protein LEA-2 subgroup domain-containing protein</fullName>
    </recommendedName>
</protein>
<keyword evidence="3" id="KW-1185">Reference proteome</keyword>
<reference evidence="2 3" key="2">
    <citation type="submission" date="2024-10" db="EMBL/GenBank/DDBJ databases">
        <authorList>
            <person name="Ryan C."/>
        </authorList>
    </citation>
    <scope>NUCLEOTIDE SEQUENCE [LARGE SCALE GENOMIC DNA]</scope>
</reference>
<accession>A0ABC9F5H9</accession>
<dbReference type="EMBL" id="OZ075115">
    <property type="protein sequence ID" value="CAL5068812.1"/>
    <property type="molecule type" value="Genomic_DNA"/>
</dbReference>
<evidence type="ECO:0000256" key="1">
    <source>
        <dbReference type="SAM" id="Phobius"/>
    </source>
</evidence>
<keyword evidence="1" id="KW-0812">Transmembrane</keyword>
<keyword evidence="1" id="KW-1133">Transmembrane helix</keyword>
<evidence type="ECO:0000313" key="2">
    <source>
        <dbReference type="EMBL" id="CAL5068812.1"/>
    </source>
</evidence>
<dbReference type="AlphaFoldDB" id="A0ABC9F5H9"/>
<reference evidence="3" key="1">
    <citation type="submission" date="2024-06" db="EMBL/GenBank/DDBJ databases">
        <authorList>
            <person name="Ryan C."/>
        </authorList>
    </citation>
    <scope>NUCLEOTIDE SEQUENCE [LARGE SCALE GENOMIC DNA]</scope>
</reference>
<keyword evidence="1" id="KW-0472">Membrane</keyword>
<evidence type="ECO:0000313" key="3">
    <source>
        <dbReference type="Proteomes" id="UP001497457"/>
    </source>
</evidence>
<proteinExistence type="predicted"/>
<dbReference type="PANTHER" id="PTHR33994:SF19">
    <property type="entry name" value="LATE EMBRYOGENESIS ABUNDANT PROTEIN LEA-2 SUBGROUP DOMAIN-CONTAINING PROTEIN"/>
    <property type="match status" value="1"/>
</dbReference>
<sequence length="189" mass="20163">MAAQAQRSCCQNHALIVALWSFAGAVATAALILLGIFINHKFPEKAPKYSVAVAAVAGLDPARDLSDRGRPTLSPVFNVTVHMDNTGNAVDGNCVPDLSTAEVSYGDAFLGKGTVPKVCAAKRREAEGVARAWGQDLVVPWFLRDELAAELAVGEAEVDVHLIRPHRSLLVCKAKIGGGLFQCREPEDF</sequence>
<gene>
    <name evidence="2" type="ORF">URODEC1_LOCUS101810</name>
</gene>
<dbReference type="PANTHER" id="PTHR33994">
    <property type="entry name" value="OS04G0515000 PROTEIN"/>
    <property type="match status" value="1"/>
</dbReference>
<evidence type="ECO:0008006" key="4">
    <source>
        <dbReference type="Google" id="ProtNLM"/>
    </source>
</evidence>
<organism evidence="2 3">
    <name type="scientific">Urochloa decumbens</name>
    <dbReference type="NCBI Taxonomy" id="240449"/>
    <lineage>
        <taxon>Eukaryota</taxon>
        <taxon>Viridiplantae</taxon>
        <taxon>Streptophyta</taxon>
        <taxon>Embryophyta</taxon>
        <taxon>Tracheophyta</taxon>
        <taxon>Spermatophyta</taxon>
        <taxon>Magnoliopsida</taxon>
        <taxon>Liliopsida</taxon>
        <taxon>Poales</taxon>
        <taxon>Poaceae</taxon>
        <taxon>PACMAD clade</taxon>
        <taxon>Panicoideae</taxon>
        <taxon>Panicodae</taxon>
        <taxon>Paniceae</taxon>
        <taxon>Melinidinae</taxon>
        <taxon>Urochloa</taxon>
    </lineage>
</organism>